<gene>
    <name evidence="2" type="ORF">RCL2_001526700</name>
</gene>
<proteinExistence type="predicted"/>
<dbReference type="Proteomes" id="UP000615446">
    <property type="component" value="Unassembled WGS sequence"/>
</dbReference>
<evidence type="ECO:0000313" key="3">
    <source>
        <dbReference type="Proteomes" id="UP000615446"/>
    </source>
</evidence>
<protein>
    <submittedName>
        <fullName evidence="2">Uncharacterized protein</fullName>
    </submittedName>
</protein>
<dbReference type="EMBL" id="BLAL01000178">
    <property type="protein sequence ID" value="GES88309.1"/>
    <property type="molecule type" value="Genomic_DNA"/>
</dbReference>
<comment type="caution">
    <text evidence="2">The sequence shown here is derived from an EMBL/GenBank/DDBJ whole genome shotgun (WGS) entry which is preliminary data.</text>
</comment>
<reference evidence="2" key="1">
    <citation type="submission" date="2019-10" db="EMBL/GenBank/DDBJ databases">
        <title>Conservation and host-specific expression of non-tandemly repeated heterogenous ribosome RNA gene in arbuscular mycorrhizal fungi.</title>
        <authorList>
            <person name="Maeda T."/>
            <person name="Kobayashi Y."/>
            <person name="Nakagawa T."/>
            <person name="Ezawa T."/>
            <person name="Yamaguchi K."/>
            <person name="Bino T."/>
            <person name="Nishimoto Y."/>
            <person name="Shigenobu S."/>
            <person name="Kawaguchi M."/>
        </authorList>
    </citation>
    <scope>NUCLEOTIDE SEQUENCE</scope>
    <source>
        <strain evidence="2">HR1</strain>
    </source>
</reference>
<feature type="region of interest" description="Disordered" evidence="1">
    <location>
        <begin position="1"/>
        <end position="22"/>
    </location>
</feature>
<sequence length="71" mass="8206">MQRKETGTSTGTHRQCESSREGSLYSGYLSHRRYPIRSMSNIRLKMARYVQEKPWIPGRALKHSSCFISTA</sequence>
<evidence type="ECO:0000256" key="1">
    <source>
        <dbReference type="SAM" id="MobiDB-lite"/>
    </source>
</evidence>
<dbReference type="AlphaFoldDB" id="A0A8H3QT86"/>
<organism evidence="2 3">
    <name type="scientific">Rhizophagus clarus</name>
    <dbReference type="NCBI Taxonomy" id="94130"/>
    <lineage>
        <taxon>Eukaryota</taxon>
        <taxon>Fungi</taxon>
        <taxon>Fungi incertae sedis</taxon>
        <taxon>Mucoromycota</taxon>
        <taxon>Glomeromycotina</taxon>
        <taxon>Glomeromycetes</taxon>
        <taxon>Glomerales</taxon>
        <taxon>Glomeraceae</taxon>
        <taxon>Rhizophagus</taxon>
    </lineage>
</organism>
<name>A0A8H3QT86_9GLOM</name>
<evidence type="ECO:0000313" key="2">
    <source>
        <dbReference type="EMBL" id="GES88309.1"/>
    </source>
</evidence>
<accession>A0A8H3QT86</accession>